<dbReference type="Proteomes" id="UP001162060">
    <property type="component" value="Unassembled WGS sequence"/>
</dbReference>
<proteinExistence type="predicted"/>
<keyword evidence="1" id="KW-0732">Signal</keyword>
<evidence type="ECO:0000313" key="2">
    <source>
        <dbReference type="EMBL" id="CAK7934795.1"/>
    </source>
</evidence>
<evidence type="ECO:0000313" key="3">
    <source>
        <dbReference type="Proteomes" id="UP001162060"/>
    </source>
</evidence>
<dbReference type="AlphaFoldDB" id="A0AAV1UJY6"/>
<name>A0AAV1UJY6_9STRA</name>
<sequence length="270" mass="29145">MRLKTAVVATVCAAAEVAAHATTGNGATCSSLNGPFCTYFGFGTALAPLHAQQNLAAGEKELKALETDKSLKIENVMKEFEVQATTGGEDALAHDPLLEDEGIVLFEKMMGETLYTMLLGLDEDESSRATDSVVELLESLDGDALKGVFVIALDVLVAEATTTLYKKAPSATENVRVTAREFKAVKDYSTYVLKKLNKKQIESIQYKFDSRRFAMMQIAFQLLVIAGDASDRLLAIETTILVLQLAQEAAEAAKKLAENEDLRKAATAVV</sequence>
<organism evidence="2 3">
    <name type="scientific">Peronospora matthiolae</name>
    <dbReference type="NCBI Taxonomy" id="2874970"/>
    <lineage>
        <taxon>Eukaryota</taxon>
        <taxon>Sar</taxon>
        <taxon>Stramenopiles</taxon>
        <taxon>Oomycota</taxon>
        <taxon>Peronosporomycetes</taxon>
        <taxon>Peronosporales</taxon>
        <taxon>Peronosporaceae</taxon>
        <taxon>Peronospora</taxon>
    </lineage>
</organism>
<accession>A0AAV1UJY6</accession>
<comment type="caution">
    <text evidence="2">The sequence shown here is derived from an EMBL/GenBank/DDBJ whole genome shotgun (WGS) entry which is preliminary data.</text>
</comment>
<gene>
    <name evidence="2" type="ORF">PM001_LOCUS19945</name>
</gene>
<feature type="signal peptide" evidence="1">
    <location>
        <begin position="1"/>
        <end position="19"/>
    </location>
</feature>
<evidence type="ECO:0000256" key="1">
    <source>
        <dbReference type="SAM" id="SignalP"/>
    </source>
</evidence>
<protein>
    <submittedName>
        <fullName evidence="2">Uncharacterized protein</fullName>
    </submittedName>
</protein>
<reference evidence="2" key="1">
    <citation type="submission" date="2024-01" db="EMBL/GenBank/DDBJ databases">
        <authorList>
            <person name="Webb A."/>
        </authorList>
    </citation>
    <scope>NUCLEOTIDE SEQUENCE</scope>
    <source>
        <strain evidence="2">Pm1</strain>
    </source>
</reference>
<dbReference type="EMBL" id="CAKLBY020000217">
    <property type="protein sequence ID" value="CAK7934795.1"/>
    <property type="molecule type" value="Genomic_DNA"/>
</dbReference>
<feature type="chain" id="PRO_5043326353" evidence="1">
    <location>
        <begin position="20"/>
        <end position="270"/>
    </location>
</feature>